<comment type="caution">
    <text evidence="4">The sequence shown here is derived from an EMBL/GenBank/DDBJ whole genome shotgun (WGS) entry which is preliminary data.</text>
</comment>
<accession>A0ABP4E520</accession>
<name>A0ABP4E520_9ACTN</name>
<dbReference type="Proteomes" id="UP001499987">
    <property type="component" value="Unassembled WGS sequence"/>
</dbReference>
<feature type="domain" description="PTS EIIA type-4" evidence="3">
    <location>
        <begin position="45"/>
        <end position="182"/>
    </location>
</feature>
<dbReference type="Pfam" id="PF03610">
    <property type="entry name" value="EIIA-man"/>
    <property type="match status" value="1"/>
</dbReference>
<gene>
    <name evidence="4" type="ORF">GCM10009663_40210</name>
</gene>
<dbReference type="InterPro" id="IPR039643">
    <property type="entry name" value="DhaM"/>
</dbReference>
<keyword evidence="1" id="KW-0808">Transferase</keyword>
<protein>
    <recommendedName>
        <fullName evidence="3">PTS EIIA type-4 domain-containing protein</fullName>
    </recommendedName>
</protein>
<proteinExistence type="predicted"/>
<evidence type="ECO:0000313" key="4">
    <source>
        <dbReference type="EMBL" id="GAA1092449.1"/>
    </source>
</evidence>
<dbReference type="PROSITE" id="PS51096">
    <property type="entry name" value="PTS_EIIA_TYPE_4"/>
    <property type="match status" value="1"/>
</dbReference>
<evidence type="ECO:0000256" key="1">
    <source>
        <dbReference type="ARBA" id="ARBA00022679"/>
    </source>
</evidence>
<dbReference type="SUPFAM" id="SSF53062">
    <property type="entry name" value="PTS system fructose IIA component-like"/>
    <property type="match status" value="1"/>
</dbReference>
<keyword evidence="5" id="KW-1185">Reference proteome</keyword>
<reference evidence="5" key="1">
    <citation type="journal article" date="2019" name="Int. J. Syst. Evol. Microbiol.">
        <title>The Global Catalogue of Microorganisms (GCM) 10K type strain sequencing project: providing services to taxonomists for standard genome sequencing and annotation.</title>
        <authorList>
            <consortium name="The Broad Institute Genomics Platform"/>
            <consortium name="The Broad Institute Genome Sequencing Center for Infectious Disease"/>
            <person name="Wu L."/>
            <person name="Ma J."/>
        </authorList>
    </citation>
    <scope>NUCLEOTIDE SEQUENCE [LARGE SCALE GENOMIC DNA]</scope>
    <source>
        <strain evidence="5">JCM 13002</strain>
    </source>
</reference>
<dbReference type="EMBL" id="BAAALD010000038">
    <property type="protein sequence ID" value="GAA1092449.1"/>
    <property type="molecule type" value="Genomic_DNA"/>
</dbReference>
<evidence type="ECO:0000259" key="3">
    <source>
        <dbReference type="PROSITE" id="PS51096"/>
    </source>
</evidence>
<feature type="region of interest" description="Disordered" evidence="2">
    <location>
        <begin position="1"/>
        <end position="45"/>
    </location>
</feature>
<dbReference type="InterPro" id="IPR004701">
    <property type="entry name" value="PTS_EIIA_man-typ"/>
</dbReference>
<organism evidence="4 5">
    <name type="scientific">Kitasatospora arboriphila</name>
    <dbReference type="NCBI Taxonomy" id="258052"/>
    <lineage>
        <taxon>Bacteria</taxon>
        <taxon>Bacillati</taxon>
        <taxon>Actinomycetota</taxon>
        <taxon>Actinomycetes</taxon>
        <taxon>Kitasatosporales</taxon>
        <taxon>Streptomycetaceae</taxon>
        <taxon>Kitasatospora</taxon>
    </lineage>
</organism>
<evidence type="ECO:0000256" key="2">
    <source>
        <dbReference type="SAM" id="MobiDB-lite"/>
    </source>
</evidence>
<evidence type="ECO:0000313" key="5">
    <source>
        <dbReference type="Proteomes" id="UP001499987"/>
    </source>
</evidence>
<dbReference type="PANTHER" id="PTHR38594">
    <property type="entry name" value="PEP-DEPENDENT DIHYDROXYACETONE KINASE, PHOSPHORYL DONOR SUBUNIT DHAM"/>
    <property type="match status" value="1"/>
</dbReference>
<dbReference type="InterPro" id="IPR036662">
    <property type="entry name" value="PTS_EIIA_man-typ_sf"/>
</dbReference>
<dbReference type="PANTHER" id="PTHR38594:SF1">
    <property type="entry name" value="PEP-DEPENDENT DIHYDROXYACETONE KINASE, PHOSPHORYL DONOR SUBUNIT DHAM"/>
    <property type="match status" value="1"/>
</dbReference>
<dbReference type="Gene3D" id="3.40.50.510">
    <property type="entry name" value="Phosphotransferase system, mannose-type IIA component"/>
    <property type="match status" value="1"/>
</dbReference>
<dbReference type="RefSeq" id="WP_344625039.1">
    <property type="nucleotide sequence ID" value="NZ_BAAALD010000038.1"/>
</dbReference>
<sequence>MDRRAGTRADVIPISDAPSAPGAGSASPTRPAPVPRPTRPSGHGRVGVVLVSHSQELALAVRRLALTLSGSDDPAPVSATGGTPDDGLGTSAVLVVAAARRVDQGHGVAVLSDLGSAVTTVLALLADADEHGLPFPVRFADAPFVEGAVAAVVTATAGGDLAAVLDAAEETYRQHKTGRPHL</sequence>
<feature type="compositionally biased region" description="Low complexity" evidence="2">
    <location>
        <begin position="15"/>
        <end position="29"/>
    </location>
</feature>